<evidence type="ECO:0000313" key="2">
    <source>
        <dbReference type="EMBL" id="KXN69809.1"/>
    </source>
</evidence>
<dbReference type="Proteomes" id="UP000070444">
    <property type="component" value="Unassembled WGS sequence"/>
</dbReference>
<feature type="signal peptide" evidence="1">
    <location>
        <begin position="1"/>
        <end position="20"/>
    </location>
</feature>
<keyword evidence="3" id="KW-1185">Reference proteome</keyword>
<sequence>MKFLNVLLVATSVIARSSDGYCYYSTTDIDLIEAAVKGTASGAIGIVGGAVGGLVGVAKGVVVGGIALTASIV</sequence>
<feature type="non-terminal residue" evidence="2">
    <location>
        <position position="73"/>
    </location>
</feature>
<name>A0A137P4E3_CONC2</name>
<evidence type="ECO:0000256" key="1">
    <source>
        <dbReference type="SAM" id="SignalP"/>
    </source>
</evidence>
<feature type="chain" id="PRO_5007294505" evidence="1">
    <location>
        <begin position="21"/>
        <end position="73"/>
    </location>
</feature>
<evidence type="ECO:0000313" key="3">
    <source>
        <dbReference type="Proteomes" id="UP000070444"/>
    </source>
</evidence>
<gene>
    <name evidence="2" type="ORF">CONCODRAFT_7698</name>
</gene>
<dbReference type="EMBL" id="KQ964522">
    <property type="protein sequence ID" value="KXN69809.1"/>
    <property type="molecule type" value="Genomic_DNA"/>
</dbReference>
<keyword evidence="1" id="KW-0732">Signal</keyword>
<accession>A0A137P4E3</accession>
<reference evidence="2 3" key="1">
    <citation type="journal article" date="2015" name="Genome Biol. Evol.">
        <title>Phylogenomic analyses indicate that early fungi evolved digesting cell walls of algal ancestors of land plants.</title>
        <authorList>
            <person name="Chang Y."/>
            <person name="Wang S."/>
            <person name="Sekimoto S."/>
            <person name="Aerts A.L."/>
            <person name="Choi C."/>
            <person name="Clum A."/>
            <person name="LaButti K.M."/>
            <person name="Lindquist E.A."/>
            <person name="Yee Ngan C."/>
            <person name="Ohm R.A."/>
            <person name="Salamov A.A."/>
            <person name="Grigoriev I.V."/>
            <person name="Spatafora J.W."/>
            <person name="Berbee M.L."/>
        </authorList>
    </citation>
    <scope>NUCLEOTIDE SEQUENCE [LARGE SCALE GENOMIC DNA]</scope>
    <source>
        <strain evidence="2 3">NRRL 28638</strain>
    </source>
</reference>
<organism evidence="2 3">
    <name type="scientific">Conidiobolus coronatus (strain ATCC 28846 / CBS 209.66 / NRRL 28638)</name>
    <name type="common">Delacroixia coronata</name>
    <dbReference type="NCBI Taxonomy" id="796925"/>
    <lineage>
        <taxon>Eukaryota</taxon>
        <taxon>Fungi</taxon>
        <taxon>Fungi incertae sedis</taxon>
        <taxon>Zoopagomycota</taxon>
        <taxon>Entomophthoromycotina</taxon>
        <taxon>Entomophthoromycetes</taxon>
        <taxon>Entomophthorales</taxon>
        <taxon>Ancylistaceae</taxon>
        <taxon>Conidiobolus</taxon>
    </lineage>
</organism>
<dbReference type="AlphaFoldDB" id="A0A137P4E3"/>
<protein>
    <submittedName>
        <fullName evidence="2">Uncharacterized protein</fullName>
    </submittedName>
</protein>
<proteinExistence type="predicted"/>